<keyword evidence="4 7" id="KW-0547">Nucleotide-binding</keyword>
<keyword evidence="8" id="KW-0723">Serine/threonine-protein kinase</keyword>
<dbReference type="SUPFAM" id="SSF56112">
    <property type="entry name" value="Protein kinase-like (PK-like)"/>
    <property type="match status" value="1"/>
</dbReference>
<dbReference type="Gene3D" id="1.10.510.10">
    <property type="entry name" value="Transferase(Phosphotransferase) domain 1"/>
    <property type="match status" value="1"/>
</dbReference>
<comment type="similarity">
    <text evidence="1">Belongs to the protein kinase superfamily. NEK Ser/Thr protein kinase family. NIMA subfamily.</text>
</comment>
<keyword evidence="11" id="KW-1185">Reference proteome</keyword>
<keyword evidence="6 7" id="KW-0067">ATP-binding</keyword>
<evidence type="ECO:0000313" key="11">
    <source>
        <dbReference type="Proteomes" id="UP000785679"/>
    </source>
</evidence>
<dbReference type="InterPro" id="IPR011009">
    <property type="entry name" value="Kinase-like_dom_sf"/>
</dbReference>
<evidence type="ECO:0000256" key="5">
    <source>
        <dbReference type="ARBA" id="ARBA00022777"/>
    </source>
</evidence>
<evidence type="ECO:0000256" key="6">
    <source>
        <dbReference type="ARBA" id="ARBA00022840"/>
    </source>
</evidence>
<dbReference type="EC" id="2.7.11.1" evidence="2"/>
<dbReference type="PROSITE" id="PS00108">
    <property type="entry name" value="PROTEIN_KINASE_ST"/>
    <property type="match status" value="1"/>
</dbReference>
<dbReference type="GO" id="GO:0005524">
    <property type="term" value="F:ATP binding"/>
    <property type="evidence" value="ECO:0007669"/>
    <property type="project" value="UniProtKB-UniRule"/>
</dbReference>
<evidence type="ECO:0000256" key="2">
    <source>
        <dbReference type="ARBA" id="ARBA00012513"/>
    </source>
</evidence>
<gene>
    <name evidence="10" type="ORF">FGO68_gene9873</name>
</gene>
<feature type="binding site" evidence="7">
    <location>
        <position position="38"/>
    </location>
    <ligand>
        <name>ATP</name>
        <dbReference type="ChEBI" id="CHEBI:30616"/>
    </ligand>
</feature>
<keyword evidence="5" id="KW-0418">Kinase</keyword>
<evidence type="ECO:0000313" key="10">
    <source>
        <dbReference type="EMBL" id="TNV80793.1"/>
    </source>
</evidence>
<dbReference type="PROSITE" id="PS50011">
    <property type="entry name" value="PROTEIN_KINASE_DOM"/>
    <property type="match status" value="1"/>
</dbReference>
<dbReference type="Proteomes" id="UP000785679">
    <property type="component" value="Unassembled WGS sequence"/>
</dbReference>
<comment type="caution">
    <text evidence="10">The sequence shown here is derived from an EMBL/GenBank/DDBJ whole genome shotgun (WGS) entry which is preliminary data.</text>
</comment>
<evidence type="ECO:0000256" key="8">
    <source>
        <dbReference type="RuleBase" id="RU000304"/>
    </source>
</evidence>
<organism evidence="10 11">
    <name type="scientific">Halteria grandinella</name>
    <dbReference type="NCBI Taxonomy" id="5974"/>
    <lineage>
        <taxon>Eukaryota</taxon>
        <taxon>Sar</taxon>
        <taxon>Alveolata</taxon>
        <taxon>Ciliophora</taxon>
        <taxon>Intramacronucleata</taxon>
        <taxon>Spirotrichea</taxon>
        <taxon>Stichotrichia</taxon>
        <taxon>Sporadotrichida</taxon>
        <taxon>Halteriidae</taxon>
        <taxon>Halteria</taxon>
    </lineage>
</organism>
<reference evidence="10" key="1">
    <citation type="submission" date="2019-06" db="EMBL/GenBank/DDBJ databases">
        <authorList>
            <person name="Zheng W."/>
        </authorList>
    </citation>
    <scope>NUCLEOTIDE SEQUENCE</scope>
    <source>
        <strain evidence="10">QDHG01</strain>
    </source>
</reference>
<dbReference type="SMART" id="SM00220">
    <property type="entry name" value="S_TKc"/>
    <property type="match status" value="1"/>
</dbReference>
<evidence type="ECO:0000256" key="7">
    <source>
        <dbReference type="PROSITE-ProRule" id="PRU10141"/>
    </source>
</evidence>
<dbReference type="InterPro" id="IPR000719">
    <property type="entry name" value="Prot_kinase_dom"/>
</dbReference>
<name>A0A8J8T464_HALGN</name>
<dbReference type="OrthoDB" id="291146at2759"/>
<dbReference type="EMBL" id="RRYP01007031">
    <property type="protein sequence ID" value="TNV80793.1"/>
    <property type="molecule type" value="Genomic_DNA"/>
</dbReference>
<accession>A0A8J8T464</accession>
<evidence type="ECO:0000259" key="9">
    <source>
        <dbReference type="PROSITE" id="PS50011"/>
    </source>
</evidence>
<protein>
    <recommendedName>
        <fullName evidence="2">non-specific serine/threonine protein kinase</fullName>
        <ecNumber evidence="2">2.7.11.1</ecNumber>
    </recommendedName>
</protein>
<proteinExistence type="inferred from homology"/>
<dbReference type="PANTHER" id="PTHR43671">
    <property type="entry name" value="SERINE/THREONINE-PROTEIN KINASE NEK"/>
    <property type="match status" value="1"/>
</dbReference>
<dbReference type="GO" id="GO:0004674">
    <property type="term" value="F:protein serine/threonine kinase activity"/>
    <property type="evidence" value="ECO:0007669"/>
    <property type="project" value="UniProtKB-KW"/>
</dbReference>
<dbReference type="PROSITE" id="PS00107">
    <property type="entry name" value="PROTEIN_KINASE_ATP"/>
    <property type="match status" value="1"/>
</dbReference>
<evidence type="ECO:0000256" key="4">
    <source>
        <dbReference type="ARBA" id="ARBA00022741"/>
    </source>
</evidence>
<evidence type="ECO:0000256" key="1">
    <source>
        <dbReference type="ARBA" id="ARBA00010886"/>
    </source>
</evidence>
<keyword evidence="3" id="KW-0808">Transferase</keyword>
<dbReference type="Pfam" id="PF00069">
    <property type="entry name" value="Pkinase"/>
    <property type="match status" value="1"/>
</dbReference>
<dbReference type="InterPro" id="IPR017441">
    <property type="entry name" value="Protein_kinase_ATP_BS"/>
</dbReference>
<sequence>MASKTYGEYITIFELGKGSYGTVHIAEHTVTRKRVALKVQNQTKDYQTHHCNQVFENEIEFFQKVKHPYIVEYIEDFKCEIEGYSPHCIVFELADELDLDKRIKASEQGIPEELALTWFTQTALALEQIHSHGLMHRDVKPANILLFGEKIGGIAQLGDFGSIKPDNSSIDHTIRVGTFRYFAPERLLGEMDDYSGKADVWSLGISLHEMLTGGGHPFSNPDDQKYLEGIKKNKLQIKVSISKPLQDLIKFLLEKDPLKRPSMKDVLKHPIVYNKIKLITEQLTNGERIGQAIRKQLKRIDEFAEESKEQFLLTSASNMSNMKGVFFKNDLIVENIPPPA</sequence>
<feature type="domain" description="Protein kinase" evidence="9">
    <location>
        <begin position="9"/>
        <end position="272"/>
    </location>
</feature>
<dbReference type="AlphaFoldDB" id="A0A8J8T464"/>
<evidence type="ECO:0000256" key="3">
    <source>
        <dbReference type="ARBA" id="ARBA00022679"/>
    </source>
</evidence>
<dbReference type="InterPro" id="IPR050660">
    <property type="entry name" value="NEK_Ser/Thr_kinase"/>
</dbReference>
<dbReference type="InterPro" id="IPR008271">
    <property type="entry name" value="Ser/Thr_kinase_AS"/>
</dbReference>
<dbReference type="PANTHER" id="PTHR43671:SF13">
    <property type="entry name" value="SERINE_THREONINE-PROTEIN KINASE NEK2"/>
    <property type="match status" value="1"/>
</dbReference>